<evidence type="ECO:0000256" key="1">
    <source>
        <dbReference type="ARBA" id="ARBA00004651"/>
    </source>
</evidence>
<protein>
    <submittedName>
        <fullName evidence="7">Membrane protein</fullName>
    </submittedName>
</protein>
<accession>A0A1I0ETS3</accession>
<reference evidence="8" key="1">
    <citation type="submission" date="2016-10" db="EMBL/GenBank/DDBJ databases">
        <authorList>
            <person name="Varghese N."/>
            <person name="Submissions S."/>
        </authorList>
    </citation>
    <scope>NUCLEOTIDE SEQUENCE [LARGE SCALE GENOMIC DNA]</scope>
    <source>
        <strain evidence="8">DSM 18579</strain>
    </source>
</reference>
<gene>
    <name evidence="7" type="ORF">SAMN02583745_02512</name>
</gene>
<dbReference type="PANTHER" id="PTHR30213:SF1">
    <property type="entry name" value="INNER MEMBRANE PROTEIN YHJD"/>
    <property type="match status" value="1"/>
</dbReference>
<dbReference type="EMBL" id="FOHV01000031">
    <property type="protein sequence ID" value="SET48677.1"/>
    <property type="molecule type" value="Genomic_DNA"/>
</dbReference>
<sequence>MLQTIKKGINLFLALPVISHHIKAYQRFDERMGMQLSAGISFFSFLSLIPVLMISFAALGSFLISNPEYLDQIKDKIVTNIGDPNLANTLKNIIDTAINQRTSVGLTGLAIAFYSSIGWMTNLRKAIRFQTRESLVLCQETSPSLLKQYLGDFISLVGLVFATIATILISSFAISKQLWLVDFFGLQNSIFLQYILRFFTLSISLIANYAVFLWVFISLPDKRPKRKALFRGALLAAIGFEIIKYGMTKFLPLLSASPSAVVFGSVLTLMMFFYLFAILTLYSSAWIATSNNNESNDKEK</sequence>
<dbReference type="InterPro" id="IPR005274">
    <property type="entry name" value="IM_pro_YhjD"/>
</dbReference>
<name>A0A1I0ETS3_9GAMM</name>
<evidence type="ECO:0000256" key="6">
    <source>
        <dbReference type="SAM" id="Phobius"/>
    </source>
</evidence>
<dbReference type="Proteomes" id="UP000242642">
    <property type="component" value="Unassembled WGS sequence"/>
</dbReference>
<evidence type="ECO:0000256" key="4">
    <source>
        <dbReference type="ARBA" id="ARBA00022989"/>
    </source>
</evidence>
<dbReference type="NCBIfam" id="TIGR00766">
    <property type="entry name" value="inner membrane protein YhjD"/>
    <property type="match status" value="1"/>
</dbReference>
<feature type="transmembrane region" description="Helical" evidence="6">
    <location>
        <begin position="194"/>
        <end position="216"/>
    </location>
</feature>
<evidence type="ECO:0000256" key="3">
    <source>
        <dbReference type="ARBA" id="ARBA00022692"/>
    </source>
</evidence>
<keyword evidence="2" id="KW-1003">Cell membrane</keyword>
<dbReference type="GO" id="GO:0005886">
    <property type="term" value="C:plasma membrane"/>
    <property type="evidence" value="ECO:0007669"/>
    <property type="project" value="UniProtKB-SubCell"/>
</dbReference>
<comment type="subcellular location">
    <subcellularLocation>
        <location evidence="1">Cell membrane</location>
        <topology evidence="1">Multi-pass membrane protein</topology>
    </subcellularLocation>
</comment>
<evidence type="ECO:0000256" key="2">
    <source>
        <dbReference type="ARBA" id="ARBA00022475"/>
    </source>
</evidence>
<feature type="transmembrane region" description="Helical" evidence="6">
    <location>
        <begin position="40"/>
        <end position="64"/>
    </location>
</feature>
<feature type="transmembrane region" description="Helical" evidence="6">
    <location>
        <begin position="153"/>
        <end position="174"/>
    </location>
</feature>
<dbReference type="STRING" id="1123402.SAMN02583745_02512"/>
<keyword evidence="3 6" id="KW-0812">Transmembrane</keyword>
<dbReference type="PIRSF" id="PIRSF035875">
    <property type="entry name" value="RNase_BN"/>
    <property type="match status" value="1"/>
</dbReference>
<feature type="transmembrane region" description="Helical" evidence="6">
    <location>
        <begin position="259"/>
        <end position="282"/>
    </location>
</feature>
<keyword evidence="4 6" id="KW-1133">Transmembrane helix</keyword>
<dbReference type="PANTHER" id="PTHR30213">
    <property type="entry name" value="INNER MEMBRANE PROTEIN YHJD"/>
    <property type="match status" value="1"/>
</dbReference>
<dbReference type="Pfam" id="PF03631">
    <property type="entry name" value="Virul_fac_BrkB"/>
    <property type="match status" value="1"/>
</dbReference>
<keyword evidence="5 6" id="KW-0472">Membrane</keyword>
<evidence type="ECO:0000313" key="8">
    <source>
        <dbReference type="Proteomes" id="UP000242642"/>
    </source>
</evidence>
<dbReference type="AlphaFoldDB" id="A0A1I0ETS3"/>
<keyword evidence="8" id="KW-1185">Reference proteome</keyword>
<organism evidence="7 8">
    <name type="scientific">Thorsellia anophelis DSM 18579</name>
    <dbReference type="NCBI Taxonomy" id="1123402"/>
    <lineage>
        <taxon>Bacteria</taxon>
        <taxon>Pseudomonadati</taxon>
        <taxon>Pseudomonadota</taxon>
        <taxon>Gammaproteobacteria</taxon>
        <taxon>Enterobacterales</taxon>
        <taxon>Thorselliaceae</taxon>
        <taxon>Thorsellia</taxon>
    </lineage>
</organism>
<evidence type="ECO:0000313" key="7">
    <source>
        <dbReference type="EMBL" id="SET48677.1"/>
    </source>
</evidence>
<evidence type="ECO:0000256" key="5">
    <source>
        <dbReference type="ARBA" id="ARBA00023136"/>
    </source>
</evidence>
<proteinExistence type="predicted"/>
<dbReference type="InterPro" id="IPR017039">
    <property type="entry name" value="Virul_fac_BrkB"/>
</dbReference>
<feature type="transmembrane region" description="Helical" evidence="6">
    <location>
        <begin position="228"/>
        <end position="247"/>
    </location>
</feature>
<dbReference type="RefSeq" id="WP_093321727.1">
    <property type="nucleotide sequence ID" value="NZ_FOHV01000031.1"/>
</dbReference>
<dbReference type="OrthoDB" id="4127374at2"/>